<dbReference type="STRING" id="1804984.AYM40_02900"/>
<evidence type="ECO:0000313" key="3">
    <source>
        <dbReference type="EMBL" id="ANB71434.1"/>
    </source>
</evidence>
<feature type="domain" description="PgaA membrane beta barrel" evidence="2">
    <location>
        <begin position="389"/>
        <end position="652"/>
    </location>
</feature>
<dbReference type="InterPro" id="IPR011990">
    <property type="entry name" value="TPR-like_helical_dom_sf"/>
</dbReference>
<gene>
    <name evidence="3" type="ORF">AYM40_02900</name>
</gene>
<proteinExistence type="predicted"/>
<evidence type="ECO:0000313" key="4">
    <source>
        <dbReference type="Proteomes" id="UP000076852"/>
    </source>
</evidence>
<dbReference type="OrthoDB" id="5405060at2"/>
<dbReference type="EMBL" id="CP014578">
    <property type="protein sequence ID" value="ANB71434.1"/>
    <property type="molecule type" value="Genomic_DNA"/>
</dbReference>
<evidence type="ECO:0000256" key="1">
    <source>
        <dbReference type="SAM" id="MobiDB-lite"/>
    </source>
</evidence>
<organism evidence="3 4">
    <name type="scientific">Paraburkholderia phytofirmans OLGA172</name>
    <dbReference type="NCBI Taxonomy" id="1417228"/>
    <lineage>
        <taxon>Bacteria</taxon>
        <taxon>Pseudomonadati</taxon>
        <taxon>Pseudomonadota</taxon>
        <taxon>Betaproteobacteria</taxon>
        <taxon>Burkholderiales</taxon>
        <taxon>Burkholderiaceae</taxon>
        <taxon>Paraburkholderia</taxon>
    </lineage>
</organism>
<dbReference type="Proteomes" id="UP000076852">
    <property type="component" value="Chromosome 1"/>
</dbReference>
<feature type="region of interest" description="Disordered" evidence="1">
    <location>
        <begin position="13"/>
        <end position="33"/>
    </location>
</feature>
<dbReference type="Pfam" id="PF21197">
    <property type="entry name" value="PgaA_barrel"/>
    <property type="match status" value="1"/>
</dbReference>
<dbReference type="RefSeq" id="WP_063494905.1">
    <property type="nucleotide sequence ID" value="NZ_CP014578.1"/>
</dbReference>
<accession>A0A160FHC4</accession>
<keyword evidence="4" id="KW-1185">Reference proteome</keyword>
<dbReference type="AlphaFoldDB" id="A0A160FHC4"/>
<feature type="compositionally biased region" description="Basic and acidic residues" evidence="1">
    <location>
        <begin position="17"/>
        <end position="27"/>
    </location>
</feature>
<name>A0A160FHC4_9BURK</name>
<reference evidence="3 4" key="1">
    <citation type="journal article" date="2016" name="Gene">
        <title>PacBio SMRT assembly of a complex multi-replicon genome reveals chlorocatechol degradative operon in a region of genome plasticity.</title>
        <authorList>
            <person name="Ricker N."/>
            <person name="Shen S.Y."/>
            <person name="Goordial J."/>
            <person name="Jin S."/>
            <person name="Fulthorpe R.R."/>
        </authorList>
    </citation>
    <scope>NUCLEOTIDE SEQUENCE [LARGE SCALE GENOMIC DNA]</scope>
    <source>
        <strain evidence="3 4">OLGA172</strain>
    </source>
</reference>
<dbReference type="Gene3D" id="1.25.40.10">
    <property type="entry name" value="Tetratricopeptide repeat domain"/>
    <property type="match status" value="1"/>
</dbReference>
<protein>
    <submittedName>
        <fullName evidence="3">Poly-beta-1,6 N-acetyl-D-glucosamine export porin PgaA</fullName>
    </submittedName>
</protein>
<dbReference type="InterPro" id="IPR049003">
    <property type="entry name" value="PgaA_barrel"/>
</dbReference>
<sequence>MLLLISSMCAAVETDSGDAREPTDVADSRNVADTQSSDALRKEVFGLATGGGALKALEEAKARPDVFTPVDIAQLEELAVRQQVRGGRDKARAMTSPDRFDALDSALQEADRLDANWPRTPDYAAVRYALAGDRTVAFAGRGKMKDAVTSYESIPSSAEISVEALGAAGDAYSYLNQPDKAEEAYRRAVRQATAAAADPATRGYQYGTRTRPIDLREGLFYALCDQGKYVEAGKVLDEISTSLPPADQVRPEDVANDDYQRLYRLRAQYLIYVGKPDAGLAELKRLEQQIPFSADVRNAEADTLLGQSRVRAARDVYTATLNDHPDNVEALSGLGRTSIDIGDYSNARQINDALDNTFPENGAVRNFQRDYQAFHAPVMSIDVNAEHGNSVLADNSFSTDVFLYSPPIADYWRALVHTFYGYASTDIGNVNRIRQGVGGDYRRGPLTVLGELTRSFGPDGRTGGNGEVEYAFSDYFKATAAVDSDDNALPWKAYVEHIWGRTARAGFSFANGDRQSANLSYSVGRYSDSNFHQEVTIGGTQRVFTAANQLINVSLTGDTSSNTVANAAYFNPSRDYSIEATAMHQWSIWRRGERALQQRIFLSGGAYNERGFGTSAFWGARIEHAWTFTHDITFSYGIGVASHVYDGSRELSETGYLVLNVPF</sequence>
<dbReference type="Pfam" id="PF14559">
    <property type="entry name" value="TPR_19"/>
    <property type="match status" value="1"/>
</dbReference>
<evidence type="ECO:0000259" key="2">
    <source>
        <dbReference type="Pfam" id="PF21197"/>
    </source>
</evidence>
<dbReference type="SUPFAM" id="SSF48452">
    <property type="entry name" value="TPR-like"/>
    <property type="match status" value="2"/>
</dbReference>
<dbReference type="KEGG" id="buz:AYM40_02900"/>